<proteinExistence type="predicted"/>
<organism evidence="2 3">
    <name type="scientific">Paramuribaculum intestinale</name>
    <dbReference type="NCBI Taxonomy" id="2094151"/>
    <lineage>
        <taxon>Bacteria</taxon>
        <taxon>Pseudomonadati</taxon>
        <taxon>Bacteroidota</taxon>
        <taxon>Bacteroidia</taxon>
        <taxon>Bacteroidales</taxon>
        <taxon>Muribaculaceae</taxon>
        <taxon>Paramuribaculum</taxon>
    </lineage>
</organism>
<sequence>MIATILPGSPNFHAVLYNERKVAKGTARLIEIKNFGILEDIDSFGKPAPEELRSYLQTYSERNGRIRQTQFHLAISCKGKEMTEDELLDFAHAYLKEMGYGQEGQPLLVYAHRDTENNHIHIVTSRVAPDGTKINDSQERIRSQRAIDRILGQDARKKTEKDLEKAKGYCYTSMAQFKALLSSLGYESYVKDDTLYIKRQGTVQMKVAVSEIEDSFPERRRNRQRQWEIKALLLKYRNVNTDVKGLQADLKKNFGIDLVFFGRKDKPYGYIIIDHNRKSLCLHQIS</sequence>
<accession>A0A2V1IY78</accession>
<dbReference type="InterPro" id="IPR005094">
    <property type="entry name" value="Endonuclease_MobA/VirD2"/>
</dbReference>
<evidence type="ECO:0000259" key="1">
    <source>
        <dbReference type="Pfam" id="PF03432"/>
    </source>
</evidence>
<feature type="domain" description="MobA/VirD2-like nuclease" evidence="1">
    <location>
        <begin position="47"/>
        <end position="150"/>
    </location>
</feature>
<name>A0A2V1IY78_9BACT</name>
<dbReference type="GeneID" id="93423518"/>
<gene>
    <name evidence="2" type="ORF">C5O25_07580</name>
</gene>
<keyword evidence="3" id="KW-1185">Reference proteome</keyword>
<protein>
    <recommendedName>
        <fullName evidence="1">MobA/VirD2-like nuclease domain-containing protein</fullName>
    </recommendedName>
</protein>
<evidence type="ECO:0000313" key="2">
    <source>
        <dbReference type="EMBL" id="PWB07269.1"/>
    </source>
</evidence>
<evidence type="ECO:0000313" key="3">
    <source>
        <dbReference type="Proteomes" id="UP000244925"/>
    </source>
</evidence>
<dbReference type="Proteomes" id="UP000244925">
    <property type="component" value="Unassembled WGS sequence"/>
</dbReference>
<reference evidence="3" key="1">
    <citation type="submission" date="2018-02" db="EMBL/GenBank/DDBJ databases">
        <authorList>
            <person name="Clavel T."/>
            <person name="Strowig T."/>
        </authorList>
    </citation>
    <scope>NUCLEOTIDE SEQUENCE [LARGE SCALE GENOMIC DNA]</scope>
    <source>
        <strain evidence="3">DSM 100764</strain>
    </source>
</reference>
<comment type="caution">
    <text evidence="2">The sequence shown here is derived from an EMBL/GenBank/DDBJ whole genome shotgun (WGS) entry which is preliminary data.</text>
</comment>
<dbReference type="RefSeq" id="WP_107036137.1">
    <property type="nucleotide sequence ID" value="NZ_CAQSOY010000034.1"/>
</dbReference>
<dbReference type="AlphaFoldDB" id="A0A2V1IY78"/>
<dbReference type="EMBL" id="PUBV01000014">
    <property type="protein sequence ID" value="PWB07269.1"/>
    <property type="molecule type" value="Genomic_DNA"/>
</dbReference>
<dbReference type="Pfam" id="PF03432">
    <property type="entry name" value="Relaxase"/>
    <property type="match status" value="1"/>
</dbReference>